<protein>
    <submittedName>
        <fullName evidence="3">Lysozyme family protein</fullName>
    </submittedName>
</protein>
<name>A0A840RSX6_9BURK</name>
<evidence type="ECO:0000313" key="4">
    <source>
        <dbReference type="Proteomes" id="UP000571084"/>
    </source>
</evidence>
<dbReference type="Proteomes" id="UP000571084">
    <property type="component" value="Unassembled WGS sequence"/>
</dbReference>
<reference evidence="3 4" key="1">
    <citation type="submission" date="2020-08" db="EMBL/GenBank/DDBJ databases">
        <title>Genomic Encyclopedia of Type Strains, Phase IV (KMG-IV): sequencing the most valuable type-strain genomes for metagenomic binning, comparative biology and taxonomic classification.</title>
        <authorList>
            <person name="Goeker M."/>
        </authorList>
    </citation>
    <scope>NUCLEOTIDE SEQUENCE [LARGE SCALE GENOMIC DNA]</scope>
    <source>
        <strain evidence="3 4">DSM 23240</strain>
    </source>
</reference>
<dbReference type="Pfam" id="PF09374">
    <property type="entry name" value="PG_binding_3"/>
    <property type="match status" value="1"/>
</dbReference>
<sequence>MTKFADAFTALIGNEGKYSNNPADPGGETMWGVTKRVAVANGYTGNMRDLTLDVAQTIAKTQYWDKYRCDEFDAHIGFQVFDAAYNGGHPAQWLQQACGAVVDGAIGPGTIAAVCAADPMKVVMRFDAYRLQYLASLKMPTFADGWMNRIANNLLIGAQ</sequence>
<accession>A0A840RSX6</accession>
<dbReference type="InterPro" id="IPR008565">
    <property type="entry name" value="TtsA-like_GH18_dom"/>
</dbReference>
<organism evidence="3 4">
    <name type="scientific">Glaciimonas immobilis</name>
    <dbReference type="NCBI Taxonomy" id="728004"/>
    <lineage>
        <taxon>Bacteria</taxon>
        <taxon>Pseudomonadati</taxon>
        <taxon>Pseudomonadota</taxon>
        <taxon>Betaproteobacteria</taxon>
        <taxon>Burkholderiales</taxon>
        <taxon>Oxalobacteraceae</taxon>
        <taxon>Glaciimonas</taxon>
    </lineage>
</organism>
<feature type="domain" description="TtsA-like Glycoside hydrolase family 108" evidence="1">
    <location>
        <begin position="9"/>
        <end position="88"/>
    </location>
</feature>
<dbReference type="AlphaFoldDB" id="A0A840RSX6"/>
<dbReference type="Pfam" id="PF05838">
    <property type="entry name" value="Glyco_hydro_108"/>
    <property type="match status" value="1"/>
</dbReference>
<comment type="caution">
    <text evidence="3">The sequence shown here is derived from an EMBL/GenBank/DDBJ whole genome shotgun (WGS) entry which is preliminary data.</text>
</comment>
<dbReference type="RefSeq" id="WP_168055789.1">
    <property type="nucleotide sequence ID" value="NZ_JAAOZT010000007.1"/>
</dbReference>
<dbReference type="Gene3D" id="1.20.141.10">
    <property type="entry name" value="Chitosanase, subunit A, domain 1"/>
    <property type="match status" value="1"/>
</dbReference>
<gene>
    <name evidence="3" type="ORF">HNR39_002595</name>
</gene>
<dbReference type="SUPFAM" id="SSF53955">
    <property type="entry name" value="Lysozyme-like"/>
    <property type="match status" value="1"/>
</dbReference>
<keyword evidence="4" id="KW-1185">Reference proteome</keyword>
<evidence type="ECO:0000259" key="2">
    <source>
        <dbReference type="Pfam" id="PF09374"/>
    </source>
</evidence>
<dbReference type="EMBL" id="JACHHQ010000005">
    <property type="protein sequence ID" value="MBB5200753.1"/>
    <property type="molecule type" value="Genomic_DNA"/>
</dbReference>
<dbReference type="CDD" id="cd13926">
    <property type="entry name" value="N-acetylmuramidase_GH108"/>
    <property type="match status" value="1"/>
</dbReference>
<dbReference type="InterPro" id="IPR023346">
    <property type="entry name" value="Lysozyme-like_dom_sf"/>
</dbReference>
<evidence type="ECO:0000313" key="3">
    <source>
        <dbReference type="EMBL" id="MBB5200753.1"/>
    </source>
</evidence>
<dbReference type="InterPro" id="IPR018537">
    <property type="entry name" value="Peptidoglycan-bd_3"/>
</dbReference>
<proteinExistence type="predicted"/>
<evidence type="ECO:0000259" key="1">
    <source>
        <dbReference type="Pfam" id="PF05838"/>
    </source>
</evidence>
<feature type="domain" description="Peptidoglycan binding" evidence="2">
    <location>
        <begin position="89"/>
        <end position="149"/>
    </location>
</feature>